<feature type="transmembrane region" description="Helical" evidence="2">
    <location>
        <begin position="89"/>
        <end position="108"/>
    </location>
</feature>
<evidence type="ECO:0000313" key="4">
    <source>
        <dbReference type="EMBL" id="KAF8471437.1"/>
    </source>
</evidence>
<dbReference type="EMBL" id="WHVB01000023">
    <property type="protein sequence ID" value="KAF8471437.1"/>
    <property type="molecule type" value="Genomic_DNA"/>
</dbReference>
<feature type="transmembrane region" description="Helical" evidence="2">
    <location>
        <begin position="238"/>
        <end position="264"/>
    </location>
</feature>
<evidence type="ECO:0000313" key="5">
    <source>
        <dbReference type="Proteomes" id="UP000759537"/>
    </source>
</evidence>
<keyword evidence="2" id="KW-0812">Transmembrane</keyword>
<feature type="transmembrane region" description="Helical" evidence="2">
    <location>
        <begin position="276"/>
        <end position="297"/>
    </location>
</feature>
<sequence length="768" mass="84713">MSQSTTQPEDLEEGNSRGISPTFDLLSSSFQPLHMVDDRLDPQSTPGQPSQGESNIGDGSGKLFSMYSKAAEEEDNKLAESWQKDADGILIFAGLFSASVAAFLSVSVQDLRPNSQDTSAFYLGNIYEVLADPNITRASILSPLAKPPPFSPPRYSIWCQLCSTGNVNATVGTSIYQGHSACTCSPDKRARMRAFFSSGVDDLNARIIVELLPALLHISLFLFLGGLGIFLCNTNHTVFCSVIWLIAYFSAVYGVLTLLPIFLLDSPYFTPLSDPMFRVSYLVSAITTALALAVSVFTEMVSLEKREHYVRWLDQCIRRVVGGVEKGAEEIVSERSWEVDIRILGWSIRALGDDDALEEFFRAVSGFFNSKVVKHLEGDFPGYLLNMFWNALNGFLCRTSSSNLVAESVKSHRLDIGMNAMSVISSSRAASASSFPCDIQIKGWDKMPQIAEMGPGQYLTYCSSDNDSIAHYAQCIVAKILASVPERDDRWIQFATTAFGLSERDLRDYIAHGNDSLSLAISIHLIRQSLRFRFYDWDALKAFSEFDIRSTLPGLQHDFCVLWNEAVRQARRGRFHSPPVRILRWSRRHYIALHQDTDAAPTEFSSSTDPLDPILRNPLSYPSCNITSHRPHSTAHVPARESPTIPIPSQPGDSPDGSPHRPTPGGSIVPRQAEGVNTIAGPPSPSDPTTSNEIRETAEALTANALAFPINPDPRLTFASPPAAGVHDDSRYQDQNVPMEAFRHQTQSLRLSPSPIDIAMNSPKREGH</sequence>
<keyword evidence="2" id="KW-0472">Membrane</keyword>
<protein>
    <recommendedName>
        <fullName evidence="3">DUF6535 domain-containing protein</fullName>
    </recommendedName>
</protein>
<accession>A0A9P5JZK8</accession>
<comment type="caution">
    <text evidence="4">The sequence shown here is derived from an EMBL/GenBank/DDBJ whole genome shotgun (WGS) entry which is preliminary data.</text>
</comment>
<reference evidence="4" key="2">
    <citation type="journal article" date="2020" name="Nat. Commun.">
        <title>Large-scale genome sequencing of mycorrhizal fungi provides insights into the early evolution of symbiotic traits.</title>
        <authorList>
            <person name="Miyauchi S."/>
            <person name="Kiss E."/>
            <person name="Kuo A."/>
            <person name="Drula E."/>
            <person name="Kohler A."/>
            <person name="Sanchez-Garcia M."/>
            <person name="Morin E."/>
            <person name="Andreopoulos B."/>
            <person name="Barry K.W."/>
            <person name="Bonito G."/>
            <person name="Buee M."/>
            <person name="Carver A."/>
            <person name="Chen C."/>
            <person name="Cichocki N."/>
            <person name="Clum A."/>
            <person name="Culley D."/>
            <person name="Crous P.W."/>
            <person name="Fauchery L."/>
            <person name="Girlanda M."/>
            <person name="Hayes R.D."/>
            <person name="Keri Z."/>
            <person name="LaButti K."/>
            <person name="Lipzen A."/>
            <person name="Lombard V."/>
            <person name="Magnuson J."/>
            <person name="Maillard F."/>
            <person name="Murat C."/>
            <person name="Nolan M."/>
            <person name="Ohm R.A."/>
            <person name="Pangilinan J."/>
            <person name="Pereira M.F."/>
            <person name="Perotto S."/>
            <person name="Peter M."/>
            <person name="Pfister S."/>
            <person name="Riley R."/>
            <person name="Sitrit Y."/>
            <person name="Stielow J.B."/>
            <person name="Szollosi G."/>
            <person name="Zifcakova L."/>
            <person name="Stursova M."/>
            <person name="Spatafora J.W."/>
            <person name="Tedersoo L."/>
            <person name="Vaario L.M."/>
            <person name="Yamada A."/>
            <person name="Yan M."/>
            <person name="Wang P."/>
            <person name="Xu J."/>
            <person name="Bruns T."/>
            <person name="Baldrian P."/>
            <person name="Vilgalys R."/>
            <person name="Dunand C."/>
            <person name="Henrissat B."/>
            <person name="Grigoriev I.V."/>
            <person name="Hibbett D."/>
            <person name="Nagy L.G."/>
            <person name="Martin F.M."/>
        </authorList>
    </citation>
    <scope>NUCLEOTIDE SEQUENCE</scope>
    <source>
        <strain evidence="4">Prilba</strain>
    </source>
</reference>
<organism evidence="4 5">
    <name type="scientific">Russula ochroleuca</name>
    <dbReference type="NCBI Taxonomy" id="152965"/>
    <lineage>
        <taxon>Eukaryota</taxon>
        <taxon>Fungi</taxon>
        <taxon>Dikarya</taxon>
        <taxon>Basidiomycota</taxon>
        <taxon>Agaricomycotina</taxon>
        <taxon>Agaricomycetes</taxon>
        <taxon>Russulales</taxon>
        <taxon>Russulaceae</taxon>
        <taxon>Russula</taxon>
    </lineage>
</organism>
<dbReference type="OrthoDB" id="3219854at2759"/>
<evidence type="ECO:0000259" key="3">
    <source>
        <dbReference type="Pfam" id="PF20153"/>
    </source>
</evidence>
<evidence type="ECO:0000256" key="2">
    <source>
        <dbReference type="SAM" id="Phobius"/>
    </source>
</evidence>
<dbReference type="AlphaFoldDB" id="A0A9P5JZK8"/>
<feature type="transmembrane region" description="Helical" evidence="2">
    <location>
        <begin position="211"/>
        <end position="231"/>
    </location>
</feature>
<feature type="region of interest" description="Disordered" evidence="1">
    <location>
        <begin position="745"/>
        <end position="768"/>
    </location>
</feature>
<dbReference type="Pfam" id="PF20153">
    <property type="entry name" value="DUF6535"/>
    <property type="match status" value="1"/>
</dbReference>
<evidence type="ECO:0000256" key="1">
    <source>
        <dbReference type="SAM" id="MobiDB-lite"/>
    </source>
</evidence>
<proteinExistence type="predicted"/>
<dbReference type="Proteomes" id="UP000759537">
    <property type="component" value="Unassembled WGS sequence"/>
</dbReference>
<feature type="domain" description="DUF6535" evidence="3">
    <location>
        <begin position="66"/>
        <end position="232"/>
    </location>
</feature>
<feature type="region of interest" description="Disordered" evidence="1">
    <location>
        <begin position="622"/>
        <end position="692"/>
    </location>
</feature>
<name>A0A9P5JZK8_9AGAM</name>
<feature type="compositionally biased region" description="Polar residues" evidence="1">
    <location>
        <begin position="42"/>
        <end position="54"/>
    </location>
</feature>
<feature type="region of interest" description="Disordered" evidence="1">
    <location>
        <begin position="1"/>
        <end position="60"/>
    </location>
</feature>
<keyword evidence="5" id="KW-1185">Reference proteome</keyword>
<reference evidence="4" key="1">
    <citation type="submission" date="2019-10" db="EMBL/GenBank/DDBJ databases">
        <authorList>
            <consortium name="DOE Joint Genome Institute"/>
            <person name="Kuo A."/>
            <person name="Miyauchi S."/>
            <person name="Kiss E."/>
            <person name="Drula E."/>
            <person name="Kohler A."/>
            <person name="Sanchez-Garcia M."/>
            <person name="Andreopoulos B."/>
            <person name="Barry K.W."/>
            <person name="Bonito G."/>
            <person name="Buee M."/>
            <person name="Carver A."/>
            <person name="Chen C."/>
            <person name="Cichocki N."/>
            <person name="Clum A."/>
            <person name="Culley D."/>
            <person name="Crous P.W."/>
            <person name="Fauchery L."/>
            <person name="Girlanda M."/>
            <person name="Hayes R."/>
            <person name="Keri Z."/>
            <person name="LaButti K."/>
            <person name="Lipzen A."/>
            <person name="Lombard V."/>
            <person name="Magnuson J."/>
            <person name="Maillard F."/>
            <person name="Morin E."/>
            <person name="Murat C."/>
            <person name="Nolan M."/>
            <person name="Ohm R."/>
            <person name="Pangilinan J."/>
            <person name="Pereira M."/>
            <person name="Perotto S."/>
            <person name="Peter M."/>
            <person name="Riley R."/>
            <person name="Sitrit Y."/>
            <person name="Stielow B."/>
            <person name="Szollosi G."/>
            <person name="Zifcakova L."/>
            <person name="Stursova M."/>
            <person name="Spatafora J.W."/>
            <person name="Tedersoo L."/>
            <person name="Vaario L.-M."/>
            <person name="Yamada A."/>
            <person name="Yan M."/>
            <person name="Wang P."/>
            <person name="Xu J."/>
            <person name="Bruns T."/>
            <person name="Baldrian P."/>
            <person name="Vilgalys R."/>
            <person name="Henrissat B."/>
            <person name="Grigoriev I.V."/>
            <person name="Hibbett D."/>
            <person name="Nagy L.G."/>
            <person name="Martin F.M."/>
        </authorList>
    </citation>
    <scope>NUCLEOTIDE SEQUENCE</scope>
    <source>
        <strain evidence="4">Prilba</strain>
    </source>
</reference>
<gene>
    <name evidence="4" type="ORF">DFH94DRAFT_811210</name>
</gene>
<keyword evidence="2" id="KW-1133">Transmembrane helix</keyword>
<dbReference type="InterPro" id="IPR045338">
    <property type="entry name" value="DUF6535"/>
</dbReference>